<feature type="non-terminal residue" evidence="3">
    <location>
        <position position="1"/>
    </location>
</feature>
<dbReference type="AlphaFoldDB" id="A0AAV5U496"/>
<protein>
    <submittedName>
        <fullName evidence="3">Uncharacterized protein</fullName>
    </submittedName>
</protein>
<proteinExistence type="predicted"/>
<evidence type="ECO:0000313" key="4">
    <source>
        <dbReference type="Proteomes" id="UP001432027"/>
    </source>
</evidence>
<reference evidence="3" key="1">
    <citation type="submission" date="2023-10" db="EMBL/GenBank/DDBJ databases">
        <title>Genome assembly of Pristionchus species.</title>
        <authorList>
            <person name="Yoshida K."/>
            <person name="Sommer R.J."/>
        </authorList>
    </citation>
    <scope>NUCLEOTIDE SEQUENCE</scope>
    <source>
        <strain evidence="3">RS0144</strain>
    </source>
</reference>
<comment type="caution">
    <text evidence="3">The sequence shown here is derived from an EMBL/GenBank/DDBJ whole genome shotgun (WGS) entry which is preliminary data.</text>
</comment>
<feature type="coiled-coil region" evidence="1">
    <location>
        <begin position="84"/>
        <end position="132"/>
    </location>
</feature>
<evidence type="ECO:0000256" key="1">
    <source>
        <dbReference type="SAM" id="Coils"/>
    </source>
</evidence>
<evidence type="ECO:0000256" key="2">
    <source>
        <dbReference type="SAM" id="MobiDB-lite"/>
    </source>
</evidence>
<sequence length="308" mass="34349">RMGDHRDPTEEDLMKGIVDVEMEHQSEEELLNSDEEEVEANSADTSQGISSVIIPATGKGDKTPLWPIMPKSQGIVEGASAAAQQLSAMDRKQLEQKIDQLETKLAIAEDARDKYESEAKEANAENNQWQKRWNERDMKEEAAVEKRRAAGAASAAAWIGDDLVQARAWRDRKIQNTPRHSRGVNSRLHPDYACKECGWRTTGSVVKEMEGTKVEMTSFSTLRQLAAVLDMKGEWKTLEALTVRQKMKSMAAKKDVSTASLKTAYKKALCIHAMREVDEVENFGVTFTDEEHNVSEAVSAVLLSVGRE</sequence>
<organism evidence="3 4">
    <name type="scientific">Pristionchus entomophagus</name>
    <dbReference type="NCBI Taxonomy" id="358040"/>
    <lineage>
        <taxon>Eukaryota</taxon>
        <taxon>Metazoa</taxon>
        <taxon>Ecdysozoa</taxon>
        <taxon>Nematoda</taxon>
        <taxon>Chromadorea</taxon>
        <taxon>Rhabditida</taxon>
        <taxon>Rhabditina</taxon>
        <taxon>Diplogasteromorpha</taxon>
        <taxon>Diplogasteroidea</taxon>
        <taxon>Neodiplogasteridae</taxon>
        <taxon>Pristionchus</taxon>
    </lineage>
</organism>
<name>A0AAV5U496_9BILA</name>
<keyword evidence="4" id="KW-1185">Reference proteome</keyword>
<evidence type="ECO:0000313" key="3">
    <source>
        <dbReference type="EMBL" id="GMT01182.1"/>
    </source>
</evidence>
<feature type="region of interest" description="Disordered" evidence="2">
    <location>
        <begin position="24"/>
        <end position="61"/>
    </location>
</feature>
<dbReference type="Proteomes" id="UP001432027">
    <property type="component" value="Unassembled WGS sequence"/>
</dbReference>
<keyword evidence="1" id="KW-0175">Coiled coil</keyword>
<accession>A0AAV5U496</accession>
<dbReference type="EMBL" id="BTSX01000005">
    <property type="protein sequence ID" value="GMT01182.1"/>
    <property type="molecule type" value="Genomic_DNA"/>
</dbReference>
<feature type="compositionally biased region" description="Acidic residues" evidence="2">
    <location>
        <begin position="28"/>
        <end position="39"/>
    </location>
</feature>
<gene>
    <name evidence="3" type="ORF">PENTCL1PPCAC_23356</name>
</gene>